<keyword evidence="4 13" id="KW-0894">Sodium channel</keyword>
<evidence type="ECO:0000256" key="12">
    <source>
        <dbReference type="ARBA" id="ARBA00023303"/>
    </source>
</evidence>
<keyword evidence="16" id="KW-0732">Signal</keyword>
<evidence type="ECO:0000256" key="4">
    <source>
        <dbReference type="ARBA" id="ARBA00022461"/>
    </source>
</evidence>
<evidence type="ECO:0000256" key="9">
    <source>
        <dbReference type="ARBA" id="ARBA00023136"/>
    </source>
</evidence>
<protein>
    <submittedName>
        <fullName evidence="18">Uncharacterized protein</fullName>
    </submittedName>
</protein>
<dbReference type="Proteomes" id="UP000887566">
    <property type="component" value="Unplaced"/>
</dbReference>
<dbReference type="PANTHER" id="PTHR11690">
    <property type="entry name" value="AMILORIDE-SENSITIVE SODIUM CHANNEL-RELATED"/>
    <property type="match status" value="1"/>
</dbReference>
<comment type="similarity">
    <text evidence="2 13">Belongs to the amiloride-sensitive sodium channel (TC 1.A.6) family.</text>
</comment>
<keyword evidence="3 13" id="KW-0813">Transport</keyword>
<dbReference type="Gene3D" id="1.10.287.820">
    <property type="entry name" value="Acid-sensing ion channel domain"/>
    <property type="match status" value="1"/>
</dbReference>
<keyword evidence="12 13" id="KW-0407">Ion channel</keyword>
<evidence type="ECO:0000256" key="10">
    <source>
        <dbReference type="ARBA" id="ARBA00023180"/>
    </source>
</evidence>
<evidence type="ECO:0000256" key="3">
    <source>
        <dbReference type="ARBA" id="ARBA00022448"/>
    </source>
</evidence>
<proteinExistence type="inferred from homology"/>
<dbReference type="AlphaFoldDB" id="A0A914XNR5"/>
<evidence type="ECO:0000256" key="15">
    <source>
        <dbReference type="SAM" id="Phobius"/>
    </source>
</evidence>
<dbReference type="PRINTS" id="PR01078">
    <property type="entry name" value="AMINACHANNEL"/>
</dbReference>
<comment type="subcellular location">
    <subcellularLocation>
        <location evidence="1">Membrane</location>
        <topology evidence="1">Multi-pass membrane protein</topology>
    </subcellularLocation>
</comment>
<evidence type="ECO:0000256" key="7">
    <source>
        <dbReference type="ARBA" id="ARBA00023053"/>
    </source>
</evidence>
<keyword evidence="5 13" id="KW-0812">Transmembrane</keyword>
<evidence type="ECO:0000256" key="14">
    <source>
        <dbReference type="SAM" id="MobiDB-lite"/>
    </source>
</evidence>
<evidence type="ECO:0000256" key="16">
    <source>
        <dbReference type="SAM" id="SignalP"/>
    </source>
</evidence>
<evidence type="ECO:0000313" key="18">
    <source>
        <dbReference type="WBParaSite" id="PSAMB.scaffold902size38875.g9533.t1"/>
    </source>
</evidence>
<dbReference type="GO" id="GO:0015280">
    <property type="term" value="F:ligand-gated sodium channel activity"/>
    <property type="evidence" value="ECO:0007669"/>
    <property type="project" value="TreeGrafter"/>
</dbReference>
<organism evidence="17 18">
    <name type="scientific">Plectus sambesii</name>
    <dbReference type="NCBI Taxonomy" id="2011161"/>
    <lineage>
        <taxon>Eukaryota</taxon>
        <taxon>Metazoa</taxon>
        <taxon>Ecdysozoa</taxon>
        <taxon>Nematoda</taxon>
        <taxon>Chromadorea</taxon>
        <taxon>Plectida</taxon>
        <taxon>Plectina</taxon>
        <taxon>Plectoidea</taxon>
        <taxon>Plectidae</taxon>
        <taxon>Plectus</taxon>
    </lineage>
</organism>
<evidence type="ECO:0000256" key="6">
    <source>
        <dbReference type="ARBA" id="ARBA00022989"/>
    </source>
</evidence>
<dbReference type="GO" id="GO:0005886">
    <property type="term" value="C:plasma membrane"/>
    <property type="evidence" value="ECO:0007669"/>
    <property type="project" value="TreeGrafter"/>
</dbReference>
<dbReference type="Gene3D" id="1.10.287.770">
    <property type="entry name" value="YojJ-like"/>
    <property type="match status" value="1"/>
</dbReference>
<evidence type="ECO:0000256" key="11">
    <source>
        <dbReference type="ARBA" id="ARBA00023201"/>
    </source>
</evidence>
<feature type="region of interest" description="Disordered" evidence="14">
    <location>
        <begin position="115"/>
        <end position="134"/>
    </location>
</feature>
<evidence type="ECO:0000256" key="13">
    <source>
        <dbReference type="RuleBase" id="RU000679"/>
    </source>
</evidence>
<keyword evidence="9 15" id="KW-0472">Membrane</keyword>
<keyword evidence="10" id="KW-0325">Glycoprotein</keyword>
<evidence type="ECO:0000256" key="5">
    <source>
        <dbReference type="ARBA" id="ARBA00022692"/>
    </source>
</evidence>
<name>A0A914XNR5_9BILA</name>
<dbReference type="WBParaSite" id="PSAMB.scaffold902size38875.g9533.t1">
    <property type="protein sequence ID" value="PSAMB.scaffold902size38875.g9533.t1"/>
    <property type="gene ID" value="PSAMB.scaffold902size38875.g9533"/>
</dbReference>
<sequence length="628" mass="71415">MIRLLVLLVASSSLVWAKQSCFSCTNARDEVTVNSWNWGPPLSGKPTGMIFGNDNCNLSPWEVGGTVDCDSLCFKWQFNYTNTQTRGAAYETIRGCSDQVSGLGSPSQETCQVIQQPQGGTNNPGGGPSGHINSAMKSQEKTSILHEWADTTTAHGFHDFFKAKSVVAKLIWFFLITVSLTLMTYQLFRLISEYNRKLWSTTIEEISADSLPLPSLVVCNVNRIKKSRAEQYGLTDDLLQYIFMHMDTQYQVKSYDLSAEAAFIEWRTAYNFSYMDIFDKLAHSFQDIFISSGIIDKVFVKQPIDTLDYGRCQCYDANRSSTVVGTKGGLTLVLDTQGYEYLPLFYDNHLYEGVAVKMAYNCRVEVGQWIILQPATRVSLGMQLYEKTLRESERSPYNPFSYLASEPPCERDPKLMFSDNALGRYTVENCMKECEWLRAVRQCNCIPYMKNEQYRTCEVDELRKCQGDNVSLQFFDQYNGSISTEILSEIDSCRSNCKKPCFDKYVDVQISMTKAPSQAQVDTGHLIRLVMAYTGRYARIEDLTMLDVYFNSLSVKSIQLFEVITLESLVSNAGGLIGLWAGMSFLTVFQAIDYFIFYLKIRMLKGIERRIRPTVPSDAVYRIDKDEF</sequence>
<evidence type="ECO:0000256" key="2">
    <source>
        <dbReference type="ARBA" id="ARBA00007193"/>
    </source>
</evidence>
<evidence type="ECO:0000256" key="8">
    <source>
        <dbReference type="ARBA" id="ARBA00023065"/>
    </source>
</evidence>
<keyword evidence="6 15" id="KW-1133">Transmembrane helix</keyword>
<feature type="transmembrane region" description="Helical" evidence="15">
    <location>
        <begin position="577"/>
        <end position="599"/>
    </location>
</feature>
<reference evidence="18" key="1">
    <citation type="submission" date="2022-11" db="UniProtKB">
        <authorList>
            <consortium name="WormBaseParasite"/>
        </authorList>
    </citation>
    <scope>IDENTIFICATION</scope>
</reference>
<evidence type="ECO:0000313" key="17">
    <source>
        <dbReference type="Proteomes" id="UP000887566"/>
    </source>
</evidence>
<keyword evidence="8 13" id="KW-0406">Ion transport</keyword>
<dbReference type="InterPro" id="IPR001873">
    <property type="entry name" value="ENaC"/>
</dbReference>
<dbReference type="Pfam" id="PF00858">
    <property type="entry name" value="ASC"/>
    <property type="match status" value="1"/>
</dbReference>
<accession>A0A914XNR5</accession>
<feature type="transmembrane region" description="Helical" evidence="15">
    <location>
        <begin position="170"/>
        <end position="188"/>
    </location>
</feature>
<keyword evidence="7" id="KW-0915">Sodium</keyword>
<keyword evidence="17" id="KW-1185">Reference proteome</keyword>
<feature type="chain" id="PRO_5037364331" evidence="16">
    <location>
        <begin position="18"/>
        <end position="628"/>
    </location>
</feature>
<feature type="signal peptide" evidence="16">
    <location>
        <begin position="1"/>
        <end position="17"/>
    </location>
</feature>
<evidence type="ECO:0000256" key="1">
    <source>
        <dbReference type="ARBA" id="ARBA00004141"/>
    </source>
</evidence>
<keyword evidence="11 13" id="KW-0739">Sodium transport</keyword>